<reference evidence="11 12" key="1">
    <citation type="submission" date="2014-08" db="EMBL/GenBank/DDBJ databases">
        <title>Genome sequences of NCPPB Pectobacterium isolates.</title>
        <authorList>
            <person name="Glover R.H."/>
            <person name="Sapp M."/>
            <person name="Elphinstone J."/>
        </authorList>
    </citation>
    <scope>NUCLEOTIDE SEQUENCE [LARGE SCALE GENOMIC DNA]</scope>
    <source>
        <strain evidence="11 12">NCPPB 2795</strain>
    </source>
</reference>
<dbReference type="InterPro" id="IPR007791">
    <property type="entry name" value="DjlA_N"/>
</dbReference>
<dbReference type="InterPro" id="IPR050817">
    <property type="entry name" value="DjlA_DnaK_co-chaperone"/>
</dbReference>
<name>A0A093RQY0_9GAMM</name>
<feature type="region of interest" description="Disordered" evidence="8">
    <location>
        <begin position="177"/>
        <end position="230"/>
    </location>
</feature>
<feature type="topological domain" description="Cytoplasmic" evidence="7">
    <location>
        <begin position="32"/>
        <end position="296"/>
    </location>
</feature>
<feature type="compositionally biased region" description="Low complexity" evidence="8">
    <location>
        <begin position="182"/>
        <end position="191"/>
    </location>
</feature>
<dbReference type="InterPro" id="IPR036869">
    <property type="entry name" value="J_dom_sf"/>
</dbReference>
<evidence type="ECO:0000256" key="2">
    <source>
        <dbReference type="ARBA" id="ARBA00022519"/>
    </source>
</evidence>
<evidence type="ECO:0000256" key="9">
    <source>
        <dbReference type="SAM" id="Phobius"/>
    </source>
</evidence>
<dbReference type="SUPFAM" id="SSF158682">
    <property type="entry name" value="TerB-like"/>
    <property type="match status" value="1"/>
</dbReference>
<dbReference type="PROSITE" id="PS50076">
    <property type="entry name" value="DNAJ_2"/>
    <property type="match status" value="1"/>
</dbReference>
<dbReference type="Pfam" id="PF05099">
    <property type="entry name" value="TerB"/>
    <property type="match status" value="1"/>
</dbReference>
<feature type="transmembrane region" description="Helical" evidence="9">
    <location>
        <begin position="7"/>
        <end position="33"/>
    </location>
</feature>
<evidence type="ECO:0000256" key="4">
    <source>
        <dbReference type="ARBA" id="ARBA00022989"/>
    </source>
</evidence>
<comment type="domain">
    <text evidence="7">The transmembrane domain is a dimerization domain.</text>
</comment>
<dbReference type="STRING" id="55207.KP22_11010"/>
<evidence type="ECO:0000256" key="5">
    <source>
        <dbReference type="ARBA" id="ARBA00023136"/>
    </source>
</evidence>
<evidence type="ECO:0000256" key="7">
    <source>
        <dbReference type="HAMAP-Rule" id="MF_01153"/>
    </source>
</evidence>
<dbReference type="NCBIfam" id="NF006948">
    <property type="entry name" value="PRK09430.1"/>
    <property type="match status" value="1"/>
</dbReference>
<keyword evidence="2 7" id="KW-0997">Cell inner membrane</keyword>
<dbReference type="AlphaFoldDB" id="A0A093RQY0"/>
<dbReference type="HAMAP" id="MF_01153">
    <property type="entry name" value="DjlA"/>
    <property type="match status" value="1"/>
</dbReference>
<accession>A0A093RQY0</accession>
<evidence type="ECO:0000313" key="12">
    <source>
        <dbReference type="Proteomes" id="UP000032874"/>
    </source>
</evidence>
<dbReference type="InterPro" id="IPR029024">
    <property type="entry name" value="TerB-like"/>
</dbReference>
<dbReference type="Proteomes" id="UP000032874">
    <property type="component" value="Unassembled WGS sequence"/>
</dbReference>
<keyword evidence="4 7" id="KW-1133">Transmembrane helix</keyword>
<dbReference type="Gene3D" id="1.10.287.110">
    <property type="entry name" value="DnaJ domain"/>
    <property type="match status" value="1"/>
</dbReference>
<dbReference type="GO" id="GO:0051087">
    <property type="term" value="F:protein-folding chaperone binding"/>
    <property type="evidence" value="ECO:0007669"/>
    <property type="project" value="InterPro"/>
</dbReference>
<keyword evidence="3 7" id="KW-0812">Transmembrane</keyword>
<comment type="subcellular location">
    <subcellularLocation>
        <location evidence="7">Cell inner membrane</location>
        <topology evidence="7">Single-pass type III membrane protein</topology>
    </subcellularLocation>
</comment>
<protein>
    <recommendedName>
        <fullName evidence="7">Co-chaperone protein DjlA</fullName>
    </recommendedName>
</protein>
<comment type="caution">
    <text evidence="11">The sequence shown here is derived from an EMBL/GenBank/DDBJ whole genome shotgun (WGS) entry which is preliminary data.</text>
</comment>
<evidence type="ECO:0000259" key="10">
    <source>
        <dbReference type="PROSITE" id="PS50076"/>
    </source>
</evidence>
<evidence type="ECO:0000256" key="3">
    <source>
        <dbReference type="ARBA" id="ARBA00022692"/>
    </source>
</evidence>
<comment type="subunit">
    <text evidence="7">Homodimer.</text>
</comment>
<evidence type="ECO:0000256" key="1">
    <source>
        <dbReference type="ARBA" id="ARBA00022475"/>
    </source>
</evidence>
<sequence>MRYWGKLLGLALGIVSSAGIWGMVMGLLMGHWIDRARASRRRDYFSAQSTRQSLFFLTTFQAMGHLTKSKGRVTEADINIATKMMDRLELFGEARAAAQRAFREGKTSHFPLRIKLRKLRDACLGRFDLIKMFLEIQLQVAFVDGVLHPNERRVLYVIADELGVTREQFEFFLRNMEGTTGQQSRQSQSRQNGKSHQRRNNGHSGGGYSNGHSYGGQRPPSPPRGPTVESACRTLGVRSSDDAVTIKRAYRKLMSEHHPDKLVAKKLSPRMMEMAKRKAQDIQAAYELLKSANQTK</sequence>
<dbReference type="Pfam" id="PF00226">
    <property type="entry name" value="DnaJ"/>
    <property type="match status" value="1"/>
</dbReference>
<dbReference type="SMART" id="SM00271">
    <property type="entry name" value="DnaJ"/>
    <property type="match status" value="1"/>
</dbReference>
<dbReference type="CDD" id="cd07316">
    <property type="entry name" value="terB_like_DjlA"/>
    <property type="match status" value="1"/>
</dbReference>
<evidence type="ECO:0000313" key="11">
    <source>
        <dbReference type="EMBL" id="KFX05230.1"/>
    </source>
</evidence>
<proteinExistence type="inferred from homology"/>
<dbReference type="GO" id="GO:0005886">
    <property type="term" value="C:plasma membrane"/>
    <property type="evidence" value="ECO:0007669"/>
    <property type="project" value="UniProtKB-SubCell"/>
</dbReference>
<feature type="topological domain" description="Periplasmic" evidence="7">
    <location>
        <begin position="1"/>
        <end position="6"/>
    </location>
</feature>
<feature type="domain" description="J" evidence="10">
    <location>
        <begin position="230"/>
        <end position="296"/>
    </location>
</feature>
<keyword evidence="6 7" id="KW-0143">Chaperone</keyword>
<comment type="function">
    <text evidence="7">Regulatory DnaK co-chaperone. Direct interaction between DnaK and DjlA is needed for the induction of the wcaABCDE operon, involved in the synthesis of a colanic acid polysaccharide capsule, possibly through activation of the RcsB/RcsC phosphotransfer signaling pathway. The colanic acid capsule may help the bacterium survive conditions outside the host.</text>
</comment>
<dbReference type="PRINTS" id="PR00625">
    <property type="entry name" value="JDOMAIN"/>
</dbReference>
<organism evidence="11 12">
    <name type="scientific">Pectobacterium betavasculorum</name>
    <dbReference type="NCBI Taxonomy" id="55207"/>
    <lineage>
        <taxon>Bacteria</taxon>
        <taxon>Pseudomonadati</taxon>
        <taxon>Pseudomonadota</taxon>
        <taxon>Gammaproteobacteria</taxon>
        <taxon>Enterobacterales</taxon>
        <taxon>Pectobacteriaceae</taxon>
        <taxon>Pectobacterium</taxon>
    </lineage>
</organism>
<dbReference type="eggNOG" id="COG1076">
    <property type="taxonomic scope" value="Bacteria"/>
</dbReference>
<dbReference type="PANTHER" id="PTHR24074">
    <property type="entry name" value="CO-CHAPERONE PROTEIN DJLA"/>
    <property type="match status" value="1"/>
</dbReference>
<gene>
    <name evidence="7 11" type="primary">djlA</name>
    <name evidence="11" type="ORF">KP22_11010</name>
</gene>
<dbReference type="RefSeq" id="WP_039324224.1">
    <property type="nucleotide sequence ID" value="NZ_JQHM01000003.1"/>
</dbReference>
<evidence type="ECO:0000256" key="8">
    <source>
        <dbReference type="SAM" id="MobiDB-lite"/>
    </source>
</evidence>
<dbReference type="InterPro" id="IPR001623">
    <property type="entry name" value="DnaJ_domain"/>
</dbReference>
<dbReference type="InterPro" id="IPR023749">
    <property type="entry name" value="DjlA"/>
</dbReference>
<keyword evidence="5 7" id="KW-0472">Membrane</keyword>
<evidence type="ECO:0000256" key="6">
    <source>
        <dbReference type="ARBA" id="ARBA00023186"/>
    </source>
</evidence>
<dbReference type="EMBL" id="JQHM01000003">
    <property type="protein sequence ID" value="KFX05230.1"/>
    <property type="molecule type" value="Genomic_DNA"/>
</dbReference>
<dbReference type="CDD" id="cd06257">
    <property type="entry name" value="DnaJ"/>
    <property type="match status" value="1"/>
</dbReference>
<keyword evidence="1 7" id="KW-1003">Cell membrane</keyword>
<dbReference type="SUPFAM" id="SSF46565">
    <property type="entry name" value="Chaperone J-domain"/>
    <property type="match status" value="1"/>
</dbReference>
<dbReference type="Gene3D" id="1.10.3680.10">
    <property type="entry name" value="TerB-like"/>
    <property type="match status" value="1"/>
</dbReference>